<reference evidence="8 9" key="1">
    <citation type="journal article" date="2017" name="Nat. Ecol. Evol.">
        <title>Scallop genome provides insights into evolution of bilaterian karyotype and development.</title>
        <authorList>
            <person name="Wang S."/>
            <person name="Zhang J."/>
            <person name="Jiao W."/>
            <person name="Li J."/>
            <person name="Xun X."/>
            <person name="Sun Y."/>
            <person name="Guo X."/>
            <person name="Huan P."/>
            <person name="Dong B."/>
            <person name="Zhang L."/>
            <person name="Hu X."/>
            <person name="Sun X."/>
            <person name="Wang J."/>
            <person name="Zhao C."/>
            <person name="Wang Y."/>
            <person name="Wang D."/>
            <person name="Huang X."/>
            <person name="Wang R."/>
            <person name="Lv J."/>
            <person name="Li Y."/>
            <person name="Zhang Z."/>
            <person name="Liu B."/>
            <person name="Lu W."/>
            <person name="Hui Y."/>
            <person name="Liang J."/>
            <person name="Zhou Z."/>
            <person name="Hou R."/>
            <person name="Li X."/>
            <person name="Liu Y."/>
            <person name="Li H."/>
            <person name="Ning X."/>
            <person name="Lin Y."/>
            <person name="Zhao L."/>
            <person name="Xing Q."/>
            <person name="Dou J."/>
            <person name="Li Y."/>
            <person name="Mao J."/>
            <person name="Guo H."/>
            <person name="Dou H."/>
            <person name="Li T."/>
            <person name="Mu C."/>
            <person name="Jiang W."/>
            <person name="Fu Q."/>
            <person name="Fu X."/>
            <person name="Miao Y."/>
            <person name="Liu J."/>
            <person name="Yu Q."/>
            <person name="Li R."/>
            <person name="Liao H."/>
            <person name="Li X."/>
            <person name="Kong Y."/>
            <person name="Jiang Z."/>
            <person name="Chourrout D."/>
            <person name="Li R."/>
            <person name="Bao Z."/>
        </authorList>
    </citation>
    <scope>NUCLEOTIDE SEQUENCE [LARGE SCALE GENOMIC DNA]</scope>
    <source>
        <strain evidence="8 9">PY_sf001</strain>
    </source>
</reference>
<dbReference type="InterPro" id="IPR006202">
    <property type="entry name" value="Neur_chan_lig-bd"/>
</dbReference>
<feature type="domain" description="Neurotransmitter-gated ion-channel ligand-binding" evidence="6">
    <location>
        <begin position="16"/>
        <end position="218"/>
    </location>
</feature>
<feature type="transmembrane region" description="Helical" evidence="5">
    <location>
        <begin position="221"/>
        <end position="244"/>
    </location>
</feature>
<dbReference type="InterPro" id="IPR038050">
    <property type="entry name" value="Neuro_actylchol_rec"/>
</dbReference>
<keyword evidence="8" id="KW-0675">Receptor</keyword>
<keyword evidence="4 5" id="KW-0472">Membrane</keyword>
<proteinExistence type="inferred from homology"/>
<dbReference type="EMBL" id="NEDP02005525">
    <property type="protein sequence ID" value="OWF39438.1"/>
    <property type="molecule type" value="Genomic_DNA"/>
</dbReference>
<dbReference type="PROSITE" id="PS00236">
    <property type="entry name" value="NEUROTR_ION_CHANNEL"/>
    <property type="match status" value="1"/>
</dbReference>
<feature type="transmembrane region" description="Helical" evidence="5">
    <location>
        <begin position="373"/>
        <end position="399"/>
    </location>
</feature>
<dbReference type="InterPro" id="IPR036719">
    <property type="entry name" value="Neuro-gated_channel_TM_sf"/>
</dbReference>
<feature type="transmembrane region" description="Helical" evidence="5">
    <location>
        <begin position="283"/>
        <end position="306"/>
    </location>
</feature>
<evidence type="ECO:0000256" key="4">
    <source>
        <dbReference type="ARBA" id="ARBA00023136"/>
    </source>
</evidence>
<protein>
    <submittedName>
        <fullName evidence="8">Acetylcholine receptor subunit alpha-type unc-38</fullName>
    </submittedName>
</protein>
<sequence>MATQSALCQTSDDVKDLLTNIFKTNSYNKNVRPTTDQTSALQLSINLFLVSIIDIDEVKGKLTATAYLELKWTDEHMIWSSTKFNGVNILYIPQNDIWKPDIALSNGFNSKTQLGDDLILVIVESSGELTWFPYEVLTTTCYIDVSNFPFDTQTCDIAFDVWVSPESAVNVEVGDQGINLESCYDNEEWEILSTSSRKEIAPVDGSTVRFAITMKRRPEYYFYNIVIPVMLMSLLAIFTFVIPIDSGEKLGFGTTVYLALVVFLTIVGDTLPVTSTQSLLSKYILFLVVIGIAIVMVTAIELRIHYRDSVSHRIPTSLKGLVRFSRKLQCQRSHKISDAKKTNQLGKDVHGSLPEQGRATVSEEMTWPDVTSAIDFVCFWLFLTTNIAVSFVLFIGGYIES</sequence>
<dbReference type="InterPro" id="IPR018000">
    <property type="entry name" value="Neurotransmitter_ion_chnl_CS"/>
</dbReference>
<keyword evidence="3 5" id="KW-1133">Transmembrane helix</keyword>
<dbReference type="Gene3D" id="1.20.58.390">
    <property type="entry name" value="Neurotransmitter-gated ion-channel transmembrane domain"/>
    <property type="match status" value="1"/>
</dbReference>
<dbReference type="CDD" id="cd19051">
    <property type="entry name" value="LGIC_TM_cation"/>
    <property type="match status" value="1"/>
</dbReference>
<dbReference type="Proteomes" id="UP000242188">
    <property type="component" value="Unassembled WGS sequence"/>
</dbReference>
<comment type="subcellular location">
    <subcellularLocation>
        <location evidence="1">Membrane</location>
        <topology evidence="1">Multi-pass membrane protein</topology>
    </subcellularLocation>
</comment>
<keyword evidence="2 5" id="KW-0812">Transmembrane</keyword>
<dbReference type="FunFam" id="2.70.170.10:FF:000028">
    <property type="entry name" value="AcetylCholine Receptor"/>
    <property type="match status" value="1"/>
</dbReference>
<dbReference type="GO" id="GO:0005230">
    <property type="term" value="F:extracellular ligand-gated monoatomic ion channel activity"/>
    <property type="evidence" value="ECO:0007669"/>
    <property type="project" value="InterPro"/>
</dbReference>
<dbReference type="PRINTS" id="PR00252">
    <property type="entry name" value="NRIONCHANNEL"/>
</dbReference>
<evidence type="ECO:0000256" key="2">
    <source>
        <dbReference type="ARBA" id="ARBA00022692"/>
    </source>
</evidence>
<dbReference type="Pfam" id="PF02931">
    <property type="entry name" value="Neur_chan_LBD"/>
    <property type="match status" value="1"/>
</dbReference>
<dbReference type="AlphaFoldDB" id="A0A210PSI3"/>
<evidence type="ECO:0000256" key="3">
    <source>
        <dbReference type="ARBA" id="ARBA00022989"/>
    </source>
</evidence>
<dbReference type="GO" id="GO:0004888">
    <property type="term" value="F:transmembrane signaling receptor activity"/>
    <property type="evidence" value="ECO:0007669"/>
    <property type="project" value="InterPro"/>
</dbReference>
<evidence type="ECO:0000256" key="1">
    <source>
        <dbReference type="ARBA" id="ARBA00004141"/>
    </source>
</evidence>
<accession>A0A210PSI3</accession>
<organism evidence="8 9">
    <name type="scientific">Mizuhopecten yessoensis</name>
    <name type="common">Japanese scallop</name>
    <name type="synonym">Patinopecten yessoensis</name>
    <dbReference type="NCBI Taxonomy" id="6573"/>
    <lineage>
        <taxon>Eukaryota</taxon>
        <taxon>Metazoa</taxon>
        <taxon>Spiralia</taxon>
        <taxon>Lophotrochozoa</taxon>
        <taxon>Mollusca</taxon>
        <taxon>Bivalvia</taxon>
        <taxon>Autobranchia</taxon>
        <taxon>Pteriomorphia</taxon>
        <taxon>Pectinida</taxon>
        <taxon>Pectinoidea</taxon>
        <taxon>Pectinidae</taxon>
        <taxon>Mizuhopecten</taxon>
    </lineage>
</organism>
<dbReference type="PANTHER" id="PTHR18945">
    <property type="entry name" value="NEUROTRANSMITTER GATED ION CHANNEL"/>
    <property type="match status" value="1"/>
</dbReference>
<name>A0A210PSI3_MIZYE</name>
<dbReference type="SUPFAM" id="SSF63712">
    <property type="entry name" value="Nicotinic receptor ligand binding domain-like"/>
    <property type="match status" value="1"/>
</dbReference>
<evidence type="ECO:0000313" key="9">
    <source>
        <dbReference type="Proteomes" id="UP000242188"/>
    </source>
</evidence>
<comment type="similarity">
    <text evidence="5">Belongs to the ligand-gated ion channel (TC 1.A.9) family.</text>
</comment>
<dbReference type="InterPro" id="IPR006201">
    <property type="entry name" value="Neur_channel"/>
</dbReference>
<dbReference type="Gene3D" id="2.70.170.10">
    <property type="entry name" value="Neurotransmitter-gated ion-channel ligand-binding domain"/>
    <property type="match status" value="1"/>
</dbReference>
<evidence type="ECO:0000259" key="7">
    <source>
        <dbReference type="Pfam" id="PF02932"/>
    </source>
</evidence>
<dbReference type="InterPro" id="IPR006029">
    <property type="entry name" value="Neurotrans-gated_channel_TM"/>
</dbReference>
<dbReference type="STRING" id="6573.A0A210PSI3"/>
<keyword evidence="5" id="KW-0813">Transport</keyword>
<keyword evidence="5" id="KW-0407">Ion channel</keyword>
<dbReference type="Pfam" id="PF02932">
    <property type="entry name" value="Neur_chan_memb"/>
    <property type="match status" value="1"/>
</dbReference>
<gene>
    <name evidence="8" type="ORF">KP79_PYT19838</name>
</gene>
<evidence type="ECO:0000259" key="6">
    <source>
        <dbReference type="Pfam" id="PF02931"/>
    </source>
</evidence>
<dbReference type="GO" id="GO:0016020">
    <property type="term" value="C:membrane"/>
    <property type="evidence" value="ECO:0007669"/>
    <property type="project" value="UniProtKB-SubCell"/>
</dbReference>
<dbReference type="OrthoDB" id="6153337at2759"/>
<keyword evidence="9" id="KW-1185">Reference proteome</keyword>
<dbReference type="InterPro" id="IPR036734">
    <property type="entry name" value="Neur_chan_lig-bd_sf"/>
</dbReference>
<feature type="domain" description="Neurotransmitter-gated ion-channel transmembrane" evidence="7">
    <location>
        <begin position="225"/>
        <end position="322"/>
    </location>
</feature>
<evidence type="ECO:0000313" key="8">
    <source>
        <dbReference type="EMBL" id="OWF39438.1"/>
    </source>
</evidence>
<comment type="caution">
    <text evidence="8">The sequence shown here is derived from an EMBL/GenBank/DDBJ whole genome shotgun (WGS) entry which is preliminary data.</text>
</comment>
<dbReference type="CDD" id="cd18989">
    <property type="entry name" value="LGIC_ECD_cation"/>
    <property type="match status" value="1"/>
</dbReference>
<evidence type="ECO:0000256" key="5">
    <source>
        <dbReference type="RuleBase" id="RU000687"/>
    </source>
</evidence>
<dbReference type="SUPFAM" id="SSF90112">
    <property type="entry name" value="Neurotransmitter-gated ion-channel transmembrane pore"/>
    <property type="match status" value="1"/>
</dbReference>
<feature type="transmembrane region" description="Helical" evidence="5">
    <location>
        <begin position="250"/>
        <end position="271"/>
    </location>
</feature>
<keyword evidence="5" id="KW-0406">Ion transport</keyword>